<feature type="chain" id="PRO_5040222579" evidence="1">
    <location>
        <begin position="28"/>
        <end position="627"/>
    </location>
</feature>
<keyword evidence="5" id="KW-1185">Reference proteome</keyword>
<proteinExistence type="predicted"/>
<feature type="domain" description="CPAF-like PDZ" evidence="3">
    <location>
        <begin position="153"/>
        <end position="242"/>
    </location>
</feature>
<dbReference type="OrthoDB" id="27214at2759"/>
<dbReference type="Pfam" id="PF23658">
    <property type="entry name" value="PDZ_CPAF_rel"/>
    <property type="match status" value="1"/>
</dbReference>
<dbReference type="Proteomes" id="UP000789405">
    <property type="component" value="Unassembled WGS sequence"/>
</dbReference>
<dbReference type="InterPro" id="IPR005151">
    <property type="entry name" value="Tail-specific_protease"/>
</dbReference>
<keyword evidence="1" id="KW-0732">Signal</keyword>
<dbReference type="EMBL" id="CAJVPY010008487">
    <property type="protein sequence ID" value="CAG8696703.1"/>
    <property type="molecule type" value="Genomic_DNA"/>
</dbReference>
<dbReference type="AlphaFoldDB" id="A0A9N9HMM9"/>
<evidence type="ECO:0000259" key="2">
    <source>
        <dbReference type="Pfam" id="PF03572"/>
    </source>
</evidence>
<comment type="caution">
    <text evidence="4">The sequence shown here is derived from an EMBL/GenBank/DDBJ whole genome shotgun (WGS) entry which is preliminary data.</text>
</comment>
<name>A0A9N9HMM9_9GLOM</name>
<evidence type="ECO:0000256" key="1">
    <source>
        <dbReference type="SAM" id="SignalP"/>
    </source>
</evidence>
<evidence type="ECO:0000313" key="5">
    <source>
        <dbReference type="Proteomes" id="UP000789405"/>
    </source>
</evidence>
<dbReference type="InterPro" id="IPR029045">
    <property type="entry name" value="ClpP/crotonase-like_dom_sf"/>
</dbReference>
<evidence type="ECO:0000259" key="3">
    <source>
        <dbReference type="Pfam" id="PF23658"/>
    </source>
</evidence>
<dbReference type="GO" id="GO:0006508">
    <property type="term" value="P:proteolysis"/>
    <property type="evidence" value="ECO:0007669"/>
    <property type="project" value="InterPro"/>
</dbReference>
<organism evidence="4 5">
    <name type="scientific">Dentiscutata erythropus</name>
    <dbReference type="NCBI Taxonomy" id="1348616"/>
    <lineage>
        <taxon>Eukaryota</taxon>
        <taxon>Fungi</taxon>
        <taxon>Fungi incertae sedis</taxon>
        <taxon>Mucoromycota</taxon>
        <taxon>Glomeromycotina</taxon>
        <taxon>Glomeromycetes</taxon>
        <taxon>Diversisporales</taxon>
        <taxon>Gigasporaceae</taxon>
        <taxon>Dentiscutata</taxon>
    </lineage>
</organism>
<protein>
    <submittedName>
        <fullName evidence="4">5076_t:CDS:1</fullName>
    </submittedName>
</protein>
<dbReference type="PANTHER" id="PTHR37049:SF4">
    <property type="entry name" value="RHODANESE DOMAIN-CONTAINING PROTEIN"/>
    <property type="match status" value="1"/>
</dbReference>
<dbReference type="PANTHER" id="PTHR37049">
    <property type="entry name" value="PEPTIDASE S41 FAMILY PROTEIN"/>
    <property type="match status" value="1"/>
</dbReference>
<feature type="signal peptide" evidence="1">
    <location>
        <begin position="1"/>
        <end position="27"/>
    </location>
</feature>
<dbReference type="InterPro" id="IPR052766">
    <property type="entry name" value="S41A_metabolite_peptidase"/>
</dbReference>
<dbReference type="SUPFAM" id="SSF52096">
    <property type="entry name" value="ClpP/crotonase"/>
    <property type="match status" value="1"/>
</dbReference>
<accession>A0A9N9HMM9</accession>
<gene>
    <name evidence="4" type="ORF">DERYTH_LOCUS12724</name>
</gene>
<evidence type="ECO:0000313" key="4">
    <source>
        <dbReference type="EMBL" id="CAG8696703.1"/>
    </source>
</evidence>
<dbReference type="Gene3D" id="3.90.226.10">
    <property type="entry name" value="2-enoyl-CoA Hydratase, Chain A, domain 1"/>
    <property type="match status" value="1"/>
</dbReference>
<reference evidence="4" key="1">
    <citation type="submission" date="2021-06" db="EMBL/GenBank/DDBJ databases">
        <authorList>
            <person name="Kallberg Y."/>
            <person name="Tangrot J."/>
            <person name="Rosling A."/>
        </authorList>
    </citation>
    <scope>NUCLEOTIDE SEQUENCE</scope>
    <source>
        <strain evidence="4">MA453B</strain>
    </source>
</reference>
<dbReference type="GO" id="GO:0008236">
    <property type="term" value="F:serine-type peptidase activity"/>
    <property type="evidence" value="ECO:0007669"/>
    <property type="project" value="InterPro"/>
</dbReference>
<dbReference type="Pfam" id="PF03572">
    <property type="entry name" value="Peptidase_S41"/>
    <property type="match status" value="1"/>
</dbReference>
<dbReference type="InterPro" id="IPR056186">
    <property type="entry name" value="PDZ_CPAF-rel"/>
</dbReference>
<sequence length="627" mass="70693">MTSKFQPRNKIALLVALIILYLLPSESYLIPRAEGEVKDGCTRLAKQIFSSPSYDNVKACFEGIKFDAKRANQMIDVAEAILLNFYSLADQANENPQNGFSFKPTDLKKELHSLRNKKFKSDFEFMMTLRSLIAQLKDAHTHLEIDCYNKVLFSQPLTMYSVVTPNNQQKIKIMDDSLDSSNNNCEVTEINGQNALETIKKFAKEQVSDSRDLGVRFNQALASLTIRFGEWSVAEGTNQFAHRFDLPDTPNISYTLLCSGEKRHLVRKWDIIFQGGSTDFNDTKSYYEQNCLPNSFQSAKNNKSLRLIPISTFNQTTTSLSNKNVATSQSDDQATTSQPKPVLYAKNAHFYLVGNIGVAQITSVNFGFDTLRDIRKGFQLLFKKKAKKLVIDLSNNSGGIINTAQVICFLLIPPNNISFFPNDMKITNITKPLIGHDNYFDPNTMSSFPSGKNFSSIEDFIGNNYIKRGGKTSRYSNKFDYKLEKNELNLIKNNKEYPWTKNNTIILTNGYCGSACALISQYLAEIGQFPTVTVGGFYNKSLSFASFTGGEVFGYGGNSDKFKDIPSFPASGELQFTASESYSILKKNEVLDYSYRPSEYRLYYDDKSARDPSLLWSKAADFLKIES</sequence>
<feature type="domain" description="Tail specific protease" evidence="2">
    <location>
        <begin position="356"/>
        <end position="521"/>
    </location>
</feature>